<evidence type="ECO:0000256" key="4">
    <source>
        <dbReference type="SAM" id="MobiDB-lite"/>
    </source>
</evidence>
<organism evidence="6 7">
    <name type="scientific">Holothuria leucospilota</name>
    <name type="common">Black long sea cucumber</name>
    <name type="synonym">Mertensiothuria leucospilota</name>
    <dbReference type="NCBI Taxonomy" id="206669"/>
    <lineage>
        <taxon>Eukaryota</taxon>
        <taxon>Metazoa</taxon>
        <taxon>Echinodermata</taxon>
        <taxon>Eleutherozoa</taxon>
        <taxon>Echinozoa</taxon>
        <taxon>Holothuroidea</taxon>
        <taxon>Aspidochirotacea</taxon>
        <taxon>Aspidochirotida</taxon>
        <taxon>Holothuriidae</taxon>
        <taxon>Holothuria</taxon>
    </lineage>
</organism>
<feature type="compositionally biased region" description="Polar residues" evidence="4">
    <location>
        <begin position="733"/>
        <end position="745"/>
    </location>
</feature>
<feature type="region of interest" description="Disordered" evidence="4">
    <location>
        <begin position="702"/>
        <end position="745"/>
    </location>
</feature>
<feature type="transmembrane region" description="Helical" evidence="5">
    <location>
        <begin position="33"/>
        <end position="53"/>
    </location>
</feature>
<evidence type="ECO:0000313" key="6">
    <source>
        <dbReference type="EMBL" id="KAJ8049029.1"/>
    </source>
</evidence>
<dbReference type="Proteomes" id="UP001152320">
    <property type="component" value="Chromosome 1"/>
</dbReference>
<protein>
    <submittedName>
        <fullName evidence="6">Sodium-dependent glucose transporter 1</fullName>
    </submittedName>
</protein>
<feature type="transmembrane region" description="Helical" evidence="5">
    <location>
        <begin position="827"/>
        <end position="850"/>
    </location>
</feature>
<keyword evidence="6" id="KW-0813">Transport</keyword>
<feature type="compositionally biased region" description="Polar residues" evidence="4">
    <location>
        <begin position="702"/>
        <end position="720"/>
    </location>
</feature>
<feature type="transmembrane region" description="Helical" evidence="5">
    <location>
        <begin position="751"/>
        <end position="770"/>
    </location>
</feature>
<keyword evidence="6" id="KW-0762">Sugar transport</keyword>
<feature type="transmembrane region" description="Helical" evidence="5">
    <location>
        <begin position="856"/>
        <end position="874"/>
    </location>
</feature>
<dbReference type="InterPro" id="IPR036259">
    <property type="entry name" value="MFS_trans_sf"/>
</dbReference>
<evidence type="ECO:0000256" key="3">
    <source>
        <dbReference type="ARBA" id="ARBA00023136"/>
    </source>
</evidence>
<evidence type="ECO:0000256" key="1">
    <source>
        <dbReference type="ARBA" id="ARBA00022692"/>
    </source>
</evidence>
<sequence>MMIMFVVGFASGILKKGAKMVSLGIGKTQANGFFRLIYLSFAVGAFISTLLVIPFSSPEKITNDPNATKIIPTTLTTNQIASTGTTEEAPPLQSLTNYLNIAESSLRQVTTTFNESSDIFNYTQALAAAMNNMIISVCGSNNSSLESSSRDSRKFWNWNKDSVDTKLLNTAASSFKNAANAVDNILNETQLKLEELSIFIPQSGGSFVTKVCLISTKHIKKCLLKEINETLEIVLPAEQLETDAPEKLEDGKMKLKQFMSNTNSSLDFNSIATELRNLNSASKTVLQLFKTIKSYTDEKVIKRYIITVENNVIEYQKHIDNLLSTCSNEKLAGIEEVCKHFELNITSLAEFENDGSISVHVGDEILSVEDITLSFQKNVFEKLGCPAVDMTHVGKDIREYCDNVRTRDDATVISYLNEFENQIDYVIFNCTFLQSLTKPPTVTSPTKQEGTSATNKTKEGEIERIIFDLSDACSEVLAIPPVYPNSEDVIFSVNETQHLTDDKNTNRLSLNLTEFKQTVKTIAAIEISITNTTRLLYQAQHIVTLMQNMSEFILRKLSNDDICNRGLYDISTNLLLIVHRFEYCKTRVQGAGNFTHTITSLIKLLKQKVNDINNMTVNTLTPLTEEESGSLKDISEDKLQIANGGSGLVAELISYSSDANKLIMDICTEKINNSLEEFKLTSENSKNIANLCSKLPQTDTSNLTLSSLQPPTESSESNTRPVGGTPNKAPVLTESSTRPDSPTSTKVTKNVYLIIAVYLGLVSLLFLVLIRIPPLTSKAPPEELSGDWKIGPITVVFFFHLLYATAEVSFGAFVLVSYRTIFADCSFVPVVLFWGSFVLGRGISLFLGVVISLTQYLVFSLAGNIVASIILVFLPSYGTYMFLLGTVVLAISMSTLFHTGDRWLKEHLPGGYVSNTFKYLFIVGDALGGGVGPLLVGYFMGVDKTTVTTPLIHTISVTNVLLLFLFAYAFSVTKGMNHPDLESGKFNQEENVVSTTLDRVSKPIPNTTIYAQPKSKQTAKARKYKD</sequence>
<dbReference type="OrthoDB" id="546893at2759"/>
<keyword evidence="1 5" id="KW-0812">Transmembrane</keyword>
<feature type="transmembrane region" description="Helical" evidence="5">
    <location>
        <begin position="951"/>
        <end position="970"/>
    </location>
</feature>
<dbReference type="AlphaFoldDB" id="A0A9Q1CR10"/>
<feature type="transmembrane region" description="Helical" evidence="5">
    <location>
        <begin position="919"/>
        <end position="939"/>
    </location>
</feature>
<reference evidence="6" key="1">
    <citation type="submission" date="2021-10" db="EMBL/GenBank/DDBJ databases">
        <title>Tropical sea cucumber genome reveals ecological adaptation and Cuvierian tubules defense mechanism.</title>
        <authorList>
            <person name="Chen T."/>
        </authorList>
    </citation>
    <scope>NUCLEOTIDE SEQUENCE</scope>
    <source>
        <strain evidence="6">Nanhai2018</strain>
        <tissue evidence="6">Muscle</tissue>
    </source>
</reference>
<comment type="caution">
    <text evidence="6">The sequence shown here is derived from an EMBL/GenBank/DDBJ whole genome shotgun (WGS) entry which is preliminary data.</text>
</comment>
<evidence type="ECO:0000256" key="5">
    <source>
        <dbReference type="SAM" id="Phobius"/>
    </source>
</evidence>
<keyword evidence="2 5" id="KW-1133">Transmembrane helix</keyword>
<accession>A0A9Q1CR10</accession>
<dbReference type="EMBL" id="JAIZAY010000001">
    <property type="protein sequence ID" value="KAJ8049029.1"/>
    <property type="molecule type" value="Genomic_DNA"/>
</dbReference>
<dbReference type="PANTHER" id="PTHR23121">
    <property type="entry name" value="SODIUM-DEPENDENT GLUCOSE TRANSPORTER 1"/>
    <property type="match status" value="1"/>
</dbReference>
<proteinExistence type="predicted"/>
<gene>
    <name evidence="6" type="ORF">HOLleu_01576</name>
</gene>
<keyword evidence="3 5" id="KW-0472">Membrane</keyword>
<keyword evidence="7" id="KW-1185">Reference proteome</keyword>
<feature type="transmembrane region" description="Helical" evidence="5">
    <location>
        <begin position="881"/>
        <end position="899"/>
    </location>
</feature>
<dbReference type="SUPFAM" id="SSF103473">
    <property type="entry name" value="MFS general substrate transporter"/>
    <property type="match status" value="1"/>
</dbReference>
<feature type="transmembrane region" description="Helical" evidence="5">
    <location>
        <begin position="790"/>
        <end position="815"/>
    </location>
</feature>
<evidence type="ECO:0000256" key="2">
    <source>
        <dbReference type="ARBA" id="ARBA00022989"/>
    </source>
</evidence>
<evidence type="ECO:0000313" key="7">
    <source>
        <dbReference type="Proteomes" id="UP001152320"/>
    </source>
</evidence>
<dbReference type="PANTHER" id="PTHR23121:SF9">
    <property type="entry name" value="SODIUM-DEPENDENT GLUCOSE TRANSPORTER 1"/>
    <property type="match status" value="1"/>
</dbReference>
<name>A0A9Q1CR10_HOLLE</name>